<reference evidence="2" key="1">
    <citation type="submission" date="2025-08" db="UniProtKB">
        <authorList>
            <consortium name="RefSeq"/>
        </authorList>
    </citation>
    <scope>IDENTIFICATION</scope>
    <source>
        <tissue evidence="2">Blood</tissue>
    </source>
</reference>
<sequence>MYLPAANPRRPLMHHILTKILAWGGVGRRRFARCWTPRRDAGLQVSLVLGGGGGGGGGGWGFGSVPGSCSISSLPRGLAWGRPLPPEICLRSDSRSQMPVFRSACSWEAGAMLSRGRGSCDGRLPRLMWPLLLLSPDLAWGRPLPPKISLKPHTRSGCSWEVGAVTSGVGEEGGLPLAGWRISSHLSGGLTWGWPLLPLIPGSPFSRTYCPGGAVGCGGGGLLAGVWSLPLGSWWFRSHFPRSLAWGQPLLPQVAKHCFPDSLTTGNGQDVLRGRRQPPRQRPRGLSLASRSIFSHLNICCPSFAGRPSPVYPSPGRWAQCMQPKVTF</sequence>
<keyword evidence="1" id="KW-1185">Reference proteome</keyword>
<evidence type="ECO:0000313" key="2">
    <source>
        <dbReference type="RefSeq" id="XP_074230604.1"/>
    </source>
</evidence>
<dbReference type="RefSeq" id="XP_074230604.1">
    <property type="nucleotide sequence ID" value="XM_074374503.1"/>
</dbReference>
<proteinExistence type="predicted"/>
<protein>
    <submittedName>
        <fullName evidence="2">Uncharacterized protein LOC141579336 isoform X1</fullName>
    </submittedName>
</protein>
<dbReference type="Proteomes" id="UP001732780">
    <property type="component" value="Chromosome 12"/>
</dbReference>
<gene>
    <name evidence="2" type="primary">LOC141579336</name>
</gene>
<evidence type="ECO:0000313" key="1">
    <source>
        <dbReference type="Proteomes" id="UP001732780"/>
    </source>
</evidence>
<organism evidence="1 2">
    <name type="scientific">Camelus bactrianus</name>
    <name type="common">Bactrian camel</name>
    <dbReference type="NCBI Taxonomy" id="9837"/>
    <lineage>
        <taxon>Eukaryota</taxon>
        <taxon>Metazoa</taxon>
        <taxon>Chordata</taxon>
        <taxon>Craniata</taxon>
        <taxon>Vertebrata</taxon>
        <taxon>Euteleostomi</taxon>
        <taxon>Mammalia</taxon>
        <taxon>Eutheria</taxon>
        <taxon>Laurasiatheria</taxon>
        <taxon>Artiodactyla</taxon>
        <taxon>Tylopoda</taxon>
        <taxon>Camelidae</taxon>
        <taxon>Camelus</taxon>
    </lineage>
</organism>
<name>A0AC58R7T8_CAMBA</name>
<accession>A0AC58R7T8</accession>